<evidence type="ECO:0000259" key="1">
    <source>
        <dbReference type="Pfam" id="PF01368"/>
    </source>
</evidence>
<gene>
    <name evidence="3" type="ORF">RFV38_04600</name>
</gene>
<comment type="caution">
    <text evidence="3">The sequence shown here is derived from an EMBL/GenBank/DDBJ whole genome shotgun (WGS) entry which is preliminary data.</text>
</comment>
<accession>A0ABU4WBD7</accession>
<dbReference type="InterPro" id="IPR003156">
    <property type="entry name" value="DHHA1_dom"/>
</dbReference>
<organism evidence="3 4">
    <name type="scientific">Candidatus Cetobacterium colombiensis</name>
    <dbReference type="NCBI Taxonomy" id="3073100"/>
    <lineage>
        <taxon>Bacteria</taxon>
        <taxon>Fusobacteriati</taxon>
        <taxon>Fusobacteriota</taxon>
        <taxon>Fusobacteriia</taxon>
        <taxon>Fusobacteriales</taxon>
        <taxon>Fusobacteriaceae</taxon>
        <taxon>Cetobacterium</taxon>
    </lineage>
</organism>
<dbReference type="PANTHER" id="PTHR47618:SF1">
    <property type="entry name" value="BIFUNCTIONAL OLIGORIBONUCLEASE AND PAP PHOSPHATASE NRNA"/>
    <property type="match status" value="1"/>
</dbReference>
<proteinExistence type="predicted"/>
<feature type="domain" description="DDH" evidence="1">
    <location>
        <begin position="13"/>
        <end position="154"/>
    </location>
</feature>
<dbReference type="Proteomes" id="UP001279681">
    <property type="component" value="Unassembled WGS sequence"/>
</dbReference>
<protein>
    <submittedName>
        <fullName evidence="3">Bifunctional oligoribonuclease/PAP phosphatase NrnA</fullName>
        <ecNumber evidence="3">3.1.3.7</ecNumber>
    </submittedName>
</protein>
<dbReference type="EC" id="3.1.3.7" evidence="3"/>
<name>A0ABU4WBD7_9FUSO</name>
<dbReference type="Pfam" id="PF02272">
    <property type="entry name" value="DHHA1"/>
    <property type="match status" value="1"/>
</dbReference>
<sequence>MKDIKEKIQESNSIIIAGHVNPDGDTVGAGLALLLGLEKKYPNKKIEFVLQDEVPKNISFLKGSNKIKNIKDIEKIDYDLAIFVDSATIERVGDVQKLIGDIFKINIDHHISNPKYGNINIVRDISSTSEIMYSLLKDLEIEISLEMGEAIYLGLVNDTGNFAHSNVTDKTFLVASQLMALGVNNNKIVNDFFKTKSYERMKVLGKALSEMVFVKEKKLMYFYLPYNELKGLNATKDDTEGVVEELINYSGSEVSLFLREEENGKIKGSLRSKHGADVNKIANIFGGGGHIKAAGFTTELSTEEIIKIVVENL</sequence>
<evidence type="ECO:0000313" key="3">
    <source>
        <dbReference type="EMBL" id="MDX8335783.1"/>
    </source>
</evidence>
<evidence type="ECO:0000259" key="2">
    <source>
        <dbReference type="Pfam" id="PF02272"/>
    </source>
</evidence>
<dbReference type="Gene3D" id="3.10.310.30">
    <property type="match status" value="1"/>
</dbReference>
<reference evidence="4" key="1">
    <citation type="submission" date="2023-07" db="EMBL/GenBank/DDBJ databases">
        <authorList>
            <person name="Colorado M.A."/>
            <person name="Villamil L.M."/>
            <person name="Melo J.F."/>
            <person name="Rodriguez J.A."/>
            <person name="Ruiz R.Y."/>
        </authorList>
    </citation>
    <scope>NUCLEOTIDE SEQUENCE [LARGE SCALE GENOMIC DNA]</scope>
    <source>
        <strain evidence="4">C33</strain>
    </source>
</reference>
<dbReference type="EMBL" id="JAVIKH010000004">
    <property type="protein sequence ID" value="MDX8335783.1"/>
    <property type="molecule type" value="Genomic_DNA"/>
</dbReference>
<dbReference type="SUPFAM" id="SSF64182">
    <property type="entry name" value="DHH phosphoesterases"/>
    <property type="match status" value="1"/>
</dbReference>
<evidence type="ECO:0000313" key="4">
    <source>
        <dbReference type="Proteomes" id="UP001279681"/>
    </source>
</evidence>
<dbReference type="InterPro" id="IPR051319">
    <property type="entry name" value="Oligoribo/pAp-PDE_c-di-AMP_PDE"/>
</dbReference>
<feature type="domain" description="DHHA1" evidence="2">
    <location>
        <begin position="220"/>
        <end position="308"/>
    </location>
</feature>
<keyword evidence="4" id="KW-1185">Reference proteome</keyword>
<keyword evidence="3" id="KW-0378">Hydrolase</keyword>
<dbReference type="Gene3D" id="3.90.1640.10">
    <property type="entry name" value="inorganic pyrophosphatase (n-terminal core)"/>
    <property type="match status" value="1"/>
</dbReference>
<dbReference type="InterPro" id="IPR038763">
    <property type="entry name" value="DHH_sf"/>
</dbReference>
<dbReference type="InterPro" id="IPR001667">
    <property type="entry name" value="DDH_dom"/>
</dbReference>
<dbReference type="RefSeq" id="WP_320313186.1">
    <property type="nucleotide sequence ID" value="NZ_JAVIKH010000004.1"/>
</dbReference>
<dbReference type="Pfam" id="PF01368">
    <property type="entry name" value="DHH"/>
    <property type="match status" value="1"/>
</dbReference>
<dbReference type="PANTHER" id="PTHR47618">
    <property type="entry name" value="BIFUNCTIONAL OLIGORIBONUCLEASE AND PAP PHOSPHATASE NRNA"/>
    <property type="match status" value="1"/>
</dbReference>
<dbReference type="GO" id="GO:0008441">
    <property type="term" value="F:3'(2'),5'-bisphosphate nucleotidase activity"/>
    <property type="evidence" value="ECO:0007669"/>
    <property type="project" value="UniProtKB-EC"/>
</dbReference>